<evidence type="ECO:0000256" key="4">
    <source>
        <dbReference type="ARBA" id="ARBA00022989"/>
    </source>
</evidence>
<dbReference type="Pfam" id="PF00990">
    <property type="entry name" value="GGDEF"/>
    <property type="match status" value="1"/>
</dbReference>
<keyword evidence="3 6" id="KW-0812">Transmembrane</keyword>
<evidence type="ECO:0000256" key="1">
    <source>
        <dbReference type="ARBA" id="ARBA00004651"/>
    </source>
</evidence>
<dbReference type="FunFam" id="3.30.70.270:FF:000001">
    <property type="entry name" value="Diguanylate cyclase domain protein"/>
    <property type="match status" value="1"/>
</dbReference>
<feature type="domain" description="PAC" evidence="8">
    <location>
        <begin position="520"/>
        <end position="574"/>
    </location>
</feature>
<dbReference type="Proteomes" id="UP000199517">
    <property type="component" value="Unassembled WGS sequence"/>
</dbReference>
<sequence>MRLHPHRRLILLAIALSVGIGALFARTILSIRDDEWHYAQDANAAFARTLEQNIGRTLDGFDHSLAGVVDILARPDLHTLPEDMQRAMLFDHSLRTRGLGAVAILDPGGNLLISSTGKIPNAPNLADRDYFRVHTREKAYGVYIGTPIRGRVSGEYSLAMSRAYYRDDGSFAGVVVGTVRLSYFKELFESLGLGPQSLAEIVRTDGMAIARFPFRTEDSGQSVEPSHLARFGNLREGHFTETAADSRDGVARLHAFRRVGDYPLVVAVAQSVDSILSKWRQSALVLGSFAALLMVACVGLAVLFARELARRQAIAGQLHQAQHDMRTILDNLPSLVGYWDRHLRNRFANQAYLDWLGLSQEQIRDKPIQEALDADTYAFARPHLERALQGRKQVFERTVQLSSGEFRHTLVSYIPDHDGTGTQGIFVQIDDLTERKRMEDLLFEEKELVRLTLQSIGDAVLCTDATGHVTYINPVAEKMTGWQAFHAAGRDIDEVAPLATSAGTPASHPAHSALAGAATKPTERGLVLQCRDGRRIDVENSVSSITDRHGQITGTVMVLRDVTEAMALARRMAHLAQHDMLTDLPNRVLLQDRAQQAIAHARRDGHGLALMYIDLDGFKQINDTLGHDAGDLLLVQVARRFSSCVRRSDTVCRQGGDEFIVLLPIVEHAEQACLVSKKIMAACEAPFDLLGESKQIFLSGGIALFPQHGESFEELARSADVALYTAKRAGRKQFRLYAGTDQEPIAVE</sequence>
<feature type="domain" description="PAS" evidence="7">
    <location>
        <begin position="321"/>
        <end position="391"/>
    </location>
</feature>
<dbReference type="SUPFAM" id="SSF55073">
    <property type="entry name" value="Nucleotide cyclase"/>
    <property type="match status" value="1"/>
</dbReference>
<feature type="domain" description="GGDEF" evidence="9">
    <location>
        <begin position="606"/>
        <end position="739"/>
    </location>
</feature>
<dbReference type="GO" id="GO:0006355">
    <property type="term" value="P:regulation of DNA-templated transcription"/>
    <property type="evidence" value="ECO:0007669"/>
    <property type="project" value="InterPro"/>
</dbReference>
<evidence type="ECO:0000256" key="6">
    <source>
        <dbReference type="SAM" id="Phobius"/>
    </source>
</evidence>
<dbReference type="InterPro" id="IPR000014">
    <property type="entry name" value="PAS"/>
</dbReference>
<dbReference type="SMART" id="SM00091">
    <property type="entry name" value="PAS"/>
    <property type="match status" value="2"/>
</dbReference>
<dbReference type="Gene3D" id="3.30.70.270">
    <property type="match status" value="1"/>
</dbReference>
<dbReference type="SMART" id="SM00267">
    <property type="entry name" value="GGDEF"/>
    <property type="match status" value="1"/>
</dbReference>
<dbReference type="InterPro" id="IPR013767">
    <property type="entry name" value="PAS_fold"/>
</dbReference>
<dbReference type="RefSeq" id="WP_092950639.1">
    <property type="nucleotide sequence ID" value="NZ_FOMQ01000004.1"/>
</dbReference>
<evidence type="ECO:0000256" key="5">
    <source>
        <dbReference type="ARBA" id="ARBA00023136"/>
    </source>
</evidence>
<dbReference type="OrthoDB" id="8929028at2"/>
<comment type="subcellular location">
    <subcellularLocation>
        <location evidence="1">Cell membrane</location>
        <topology evidence="1">Multi-pass membrane protein</topology>
    </subcellularLocation>
</comment>
<evidence type="ECO:0000259" key="8">
    <source>
        <dbReference type="PROSITE" id="PS50113"/>
    </source>
</evidence>
<dbReference type="Pfam" id="PF00989">
    <property type="entry name" value="PAS"/>
    <property type="match status" value="1"/>
</dbReference>
<dbReference type="CDD" id="cd12915">
    <property type="entry name" value="PDC2_DGC_like"/>
    <property type="match status" value="1"/>
</dbReference>
<dbReference type="PANTHER" id="PTHR44757:SF4">
    <property type="entry name" value="DIGUANYLATE CYCLASE DGCE-RELATED"/>
    <property type="match status" value="1"/>
</dbReference>
<dbReference type="InterPro" id="IPR033479">
    <property type="entry name" value="dCache_1"/>
</dbReference>
<dbReference type="InterPro" id="IPR000160">
    <property type="entry name" value="GGDEF_dom"/>
</dbReference>
<dbReference type="CDD" id="cd12914">
    <property type="entry name" value="PDC1_DGC_like"/>
    <property type="match status" value="1"/>
</dbReference>
<accession>A0A1I1TXN9</accession>
<dbReference type="CDD" id="cd01949">
    <property type="entry name" value="GGDEF"/>
    <property type="match status" value="1"/>
</dbReference>
<evidence type="ECO:0000259" key="7">
    <source>
        <dbReference type="PROSITE" id="PS50112"/>
    </source>
</evidence>
<dbReference type="SUPFAM" id="SSF55785">
    <property type="entry name" value="PYP-like sensor domain (PAS domain)"/>
    <property type="match status" value="2"/>
</dbReference>
<dbReference type="EMBL" id="FOMQ01000004">
    <property type="protein sequence ID" value="SFD63249.1"/>
    <property type="molecule type" value="Genomic_DNA"/>
</dbReference>
<dbReference type="InterPro" id="IPR043128">
    <property type="entry name" value="Rev_trsase/Diguanyl_cyclase"/>
</dbReference>
<dbReference type="PROSITE" id="PS50887">
    <property type="entry name" value="GGDEF"/>
    <property type="match status" value="1"/>
</dbReference>
<dbReference type="STRING" id="32040.SAMN04489710_104137"/>
<dbReference type="InterPro" id="IPR000700">
    <property type="entry name" value="PAS-assoc_C"/>
</dbReference>
<reference evidence="11" key="1">
    <citation type="submission" date="2016-10" db="EMBL/GenBank/DDBJ databases">
        <authorList>
            <person name="Varghese N."/>
            <person name="Submissions S."/>
        </authorList>
    </citation>
    <scope>NUCLEOTIDE SEQUENCE [LARGE SCALE GENOMIC DNA]</scope>
    <source>
        <strain evidence="11">DSM 7481</strain>
    </source>
</reference>
<dbReference type="SMART" id="SM00086">
    <property type="entry name" value="PAC"/>
    <property type="match status" value="2"/>
</dbReference>
<organism evidence="10 11">
    <name type="scientific">Paracidovorax konjaci</name>
    <dbReference type="NCBI Taxonomy" id="32040"/>
    <lineage>
        <taxon>Bacteria</taxon>
        <taxon>Pseudomonadati</taxon>
        <taxon>Pseudomonadota</taxon>
        <taxon>Betaproteobacteria</taxon>
        <taxon>Burkholderiales</taxon>
        <taxon>Comamonadaceae</taxon>
        <taxon>Paracidovorax</taxon>
    </lineage>
</organism>
<dbReference type="InterPro" id="IPR001610">
    <property type="entry name" value="PAC"/>
</dbReference>
<gene>
    <name evidence="10" type="ORF">SAMN04489710_104137</name>
</gene>
<dbReference type="PANTHER" id="PTHR44757">
    <property type="entry name" value="DIGUANYLATE CYCLASE DGCP"/>
    <property type="match status" value="1"/>
</dbReference>
<dbReference type="PROSITE" id="PS50112">
    <property type="entry name" value="PAS"/>
    <property type="match status" value="2"/>
</dbReference>
<keyword evidence="2" id="KW-1003">Cell membrane</keyword>
<dbReference type="InterPro" id="IPR029787">
    <property type="entry name" value="Nucleotide_cyclase"/>
</dbReference>
<name>A0A1I1TXN9_9BURK</name>
<evidence type="ECO:0000259" key="9">
    <source>
        <dbReference type="PROSITE" id="PS50887"/>
    </source>
</evidence>
<dbReference type="InterPro" id="IPR052155">
    <property type="entry name" value="Biofilm_reg_signaling"/>
</dbReference>
<dbReference type="Gene3D" id="3.30.450.20">
    <property type="entry name" value="PAS domain"/>
    <property type="match status" value="4"/>
</dbReference>
<protein>
    <submittedName>
        <fullName evidence="10">PAS domain S-box-containing protein/diguanylate cyclase (GGDEF) domain-containing protein</fullName>
    </submittedName>
</protein>
<keyword evidence="4 6" id="KW-1133">Transmembrane helix</keyword>
<dbReference type="PROSITE" id="PS50113">
    <property type="entry name" value="PAC"/>
    <property type="match status" value="1"/>
</dbReference>
<dbReference type="InterPro" id="IPR013656">
    <property type="entry name" value="PAS_4"/>
</dbReference>
<evidence type="ECO:0000313" key="10">
    <source>
        <dbReference type="EMBL" id="SFD63249.1"/>
    </source>
</evidence>
<dbReference type="GO" id="GO:0003824">
    <property type="term" value="F:catalytic activity"/>
    <property type="evidence" value="ECO:0007669"/>
    <property type="project" value="UniProtKB-ARBA"/>
</dbReference>
<feature type="domain" description="PAS" evidence="7">
    <location>
        <begin position="445"/>
        <end position="490"/>
    </location>
</feature>
<dbReference type="NCBIfam" id="TIGR00254">
    <property type="entry name" value="GGDEF"/>
    <property type="match status" value="1"/>
</dbReference>
<evidence type="ECO:0000313" key="11">
    <source>
        <dbReference type="Proteomes" id="UP000199517"/>
    </source>
</evidence>
<dbReference type="Pfam" id="PF02743">
    <property type="entry name" value="dCache_1"/>
    <property type="match status" value="1"/>
</dbReference>
<dbReference type="GO" id="GO:0005886">
    <property type="term" value="C:plasma membrane"/>
    <property type="evidence" value="ECO:0007669"/>
    <property type="project" value="UniProtKB-SubCell"/>
</dbReference>
<keyword evidence="5 6" id="KW-0472">Membrane</keyword>
<evidence type="ECO:0000256" key="3">
    <source>
        <dbReference type="ARBA" id="ARBA00022692"/>
    </source>
</evidence>
<feature type="transmembrane region" description="Helical" evidence="6">
    <location>
        <begin position="283"/>
        <end position="305"/>
    </location>
</feature>
<keyword evidence="11" id="KW-1185">Reference proteome</keyword>
<dbReference type="InterPro" id="IPR035965">
    <property type="entry name" value="PAS-like_dom_sf"/>
</dbReference>
<evidence type="ECO:0000256" key="2">
    <source>
        <dbReference type="ARBA" id="ARBA00022475"/>
    </source>
</evidence>
<proteinExistence type="predicted"/>
<dbReference type="Pfam" id="PF08448">
    <property type="entry name" value="PAS_4"/>
    <property type="match status" value="1"/>
</dbReference>
<dbReference type="CDD" id="cd00130">
    <property type="entry name" value="PAS"/>
    <property type="match status" value="2"/>
</dbReference>
<dbReference type="NCBIfam" id="TIGR00229">
    <property type="entry name" value="sensory_box"/>
    <property type="match status" value="2"/>
</dbReference>
<dbReference type="AlphaFoldDB" id="A0A1I1TXN9"/>